<dbReference type="Proteomes" id="UP000198577">
    <property type="component" value="Unassembled WGS sequence"/>
</dbReference>
<dbReference type="RefSeq" id="WP_051456428.1">
    <property type="nucleotide sequence ID" value="NZ_FOXR01000021.1"/>
</dbReference>
<evidence type="ECO:0000313" key="3">
    <source>
        <dbReference type="Proteomes" id="UP000198577"/>
    </source>
</evidence>
<dbReference type="AlphaFoldDB" id="A0A1I5X2S9"/>
<name>A0A1I5X2S9_9FIRM</name>
<gene>
    <name evidence="2" type="ORF">SAMN05444406_12137</name>
</gene>
<dbReference type="OrthoDB" id="1706542at2"/>
<keyword evidence="3" id="KW-1185">Reference proteome</keyword>
<dbReference type="InterPro" id="IPR009078">
    <property type="entry name" value="Ferritin-like_SF"/>
</dbReference>
<dbReference type="STRING" id="937334.SAMN05444406_12137"/>
<dbReference type="Pfam" id="PF07875">
    <property type="entry name" value="Coat_F"/>
    <property type="match status" value="1"/>
</dbReference>
<dbReference type="EMBL" id="FOXR01000021">
    <property type="protein sequence ID" value="SFQ26293.1"/>
    <property type="molecule type" value="Genomic_DNA"/>
</dbReference>
<protein>
    <submittedName>
        <fullName evidence="2">Coat F domain-containing protein</fullName>
    </submittedName>
</protein>
<proteinExistence type="predicted"/>
<feature type="compositionally biased region" description="Polar residues" evidence="1">
    <location>
        <begin position="82"/>
        <end position="91"/>
    </location>
</feature>
<dbReference type="InterPro" id="IPR012851">
    <property type="entry name" value="Spore_coat_CotF-like"/>
</dbReference>
<feature type="region of interest" description="Disordered" evidence="1">
    <location>
        <begin position="76"/>
        <end position="102"/>
    </location>
</feature>
<sequence length="102" mass="12091">MPQNQLTEREMLYDSIMTEKYVSDAYNNTVMESVNQNIIQALQHIQQEEQNHAQLFFEAMHHRGWYTVEAAHPSQAAKQEVDQQISSQMQNRRQELEQKVQN</sequence>
<reference evidence="2 3" key="1">
    <citation type="submission" date="2016-10" db="EMBL/GenBank/DDBJ databases">
        <authorList>
            <person name="de Groot N.N."/>
        </authorList>
    </citation>
    <scope>NUCLEOTIDE SEQUENCE [LARGE SCALE GENOMIC DNA]</scope>
    <source>
        <strain evidence="2 3">DSM 20678</strain>
    </source>
</reference>
<evidence type="ECO:0000313" key="2">
    <source>
        <dbReference type="EMBL" id="SFQ26293.1"/>
    </source>
</evidence>
<evidence type="ECO:0000256" key="1">
    <source>
        <dbReference type="SAM" id="MobiDB-lite"/>
    </source>
</evidence>
<dbReference type="SUPFAM" id="SSF47240">
    <property type="entry name" value="Ferritin-like"/>
    <property type="match status" value="1"/>
</dbReference>
<accession>A0A1I5X2S9</accession>
<organism evidence="2 3">
    <name type="scientific">Caldicoprobacter faecalis</name>
    <dbReference type="NCBI Taxonomy" id="937334"/>
    <lineage>
        <taxon>Bacteria</taxon>
        <taxon>Bacillati</taxon>
        <taxon>Bacillota</taxon>
        <taxon>Clostridia</taxon>
        <taxon>Caldicoprobacterales</taxon>
        <taxon>Caldicoprobacteraceae</taxon>
        <taxon>Caldicoprobacter</taxon>
    </lineage>
</organism>
<feature type="compositionally biased region" description="Basic and acidic residues" evidence="1">
    <location>
        <begin position="92"/>
        <end position="102"/>
    </location>
</feature>